<organism evidence="5 6">
    <name type="scientific">Arachnia propionica</name>
    <dbReference type="NCBI Taxonomy" id="1750"/>
    <lineage>
        <taxon>Bacteria</taxon>
        <taxon>Bacillati</taxon>
        <taxon>Actinomycetota</taxon>
        <taxon>Actinomycetes</taxon>
        <taxon>Propionibacteriales</taxon>
        <taxon>Propionibacteriaceae</taxon>
        <taxon>Arachnia</taxon>
    </lineage>
</organism>
<dbReference type="InterPro" id="IPR010218">
    <property type="entry name" value="NADH_DH_suC"/>
</dbReference>
<keyword evidence="3" id="KW-0472">Membrane</keyword>
<dbReference type="RefSeq" id="WP_124845484.1">
    <property type="nucleotide sequence ID" value="NZ_RQZG01000016.1"/>
</dbReference>
<evidence type="ECO:0000313" key="5">
    <source>
        <dbReference type="EMBL" id="RRD03794.1"/>
    </source>
</evidence>
<dbReference type="NCBIfam" id="TIGR01961">
    <property type="entry name" value="NuoC_fam"/>
    <property type="match status" value="1"/>
</dbReference>
<comment type="subcellular location">
    <subcellularLocation>
        <location evidence="3">Cell membrane</location>
        <topology evidence="3">Peripheral membrane protein</topology>
        <orientation evidence="3">Cytoplasmic side</orientation>
    </subcellularLocation>
</comment>
<evidence type="ECO:0000259" key="4">
    <source>
        <dbReference type="Pfam" id="PF00329"/>
    </source>
</evidence>
<comment type="caution">
    <text evidence="5">The sequence shown here is derived from an EMBL/GenBank/DDBJ whole genome shotgun (WGS) entry which is preliminary data.</text>
</comment>
<dbReference type="EC" id="7.1.1.-" evidence="3"/>
<evidence type="ECO:0000256" key="1">
    <source>
        <dbReference type="ARBA" id="ARBA00007569"/>
    </source>
</evidence>
<dbReference type="InterPro" id="IPR001268">
    <property type="entry name" value="NADH_UbQ_OxRdtase_30kDa_su"/>
</dbReference>
<evidence type="ECO:0000256" key="3">
    <source>
        <dbReference type="HAMAP-Rule" id="MF_01357"/>
    </source>
</evidence>
<dbReference type="PANTHER" id="PTHR10884">
    <property type="entry name" value="NADH DEHYDROGENASE UBIQUINONE IRON-SULFUR PROTEIN 3"/>
    <property type="match status" value="1"/>
</dbReference>
<dbReference type="GO" id="GO:0050136">
    <property type="term" value="F:NADH dehydrogenase (quinone) (non-electrogenic) activity"/>
    <property type="evidence" value="ECO:0007669"/>
    <property type="project" value="UniProtKB-UniRule"/>
</dbReference>
<dbReference type="PANTHER" id="PTHR10884:SF14">
    <property type="entry name" value="NADH DEHYDROGENASE [UBIQUINONE] IRON-SULFUR PROTEIN 3, MITOCHONDRIAL"/>
    <property type="match status" value="1"/>
</dbReference>
<name>A0A3P1T3B8_9ACTN</name>
<dbReference type="InterPro" id="IPR037232">
    <property type="entry name" value="NADH_quin_OxRdtase_su_C/D-like"/>
</dbReference>
<comment type="similarity">
    <text evidence="1 3">Belongs to the complex I 30 kDa subunit family.</text>
</comment>
<dbReference type="SUPFAM" id="SSF143243">
    <property type="entry name" value="Nqo5-like"/>
    <property type="match status" value="1"/>
</dbReference>
<dbReference type="AlphaFoldDB" id="A0A3P1T3B8"/>
<comment type="catalytic activity">
    <reaction evidence="3">
        <text>a quinone + NADH + 5 H(+)(in) = a quinol + NAD(+) + 4 H(+)(out)</text>
        <dbReference type="Rhea" id="RHEA:57888"/>
        <dbReference type="ChEBI" id="CHEBI:15378"/>
        <dbReference type="ChEBI" id="CHEBI:24646"/>
        <dbReference type="ChEBI" id="CHEBI:57540"/>
        <dbReference type="ChEBI" id="CHEBI:57945"/>
        <dbReference type="ChEBI" id="CHEBI:132124"/>
    </reaction>
</comment>
<dbReference type="EMBL" id="RQZG01000016">
    <property type="protein sequence ID" value="RRD03794.1"/>
    <property type="molecule type" value="Genomic_DNA"/>
</dbReference>
<comment type="subunit">
    <text evidence="3">NDH-1 is composed of 14 different subunits. Subunits NuoB, C, D, E, F, and G constitute the peripheral sector of the complex.</text>
</comment>
<keyword evidence="3" id="KW-1003">Cell membrane</keyword>
<evidence type="ECO:0000256" key="2">
    <source>
        <dbReference type="ARBA" id="ARBA00022448"/>
    </source>
</evidence>
<dbReference type="HAMAP" id="MF_01357">
    <property type="entry name" value="NDH1_NuoC"/>
    <property type="match status" value="1"/>
</dbReference>
<reference evidence="5 6" key="1">
    <citation type="submission" date="2018-11" db="EMBL/GenBank/DDBJ databases">
        <title>Genomes From Bacteria Associated with the Canine Oral Cavity: a Test Case for Automated Genome-Based Taxonomic Assignment.</title>
        <authorList>
            <person name="Coil D.A."/>
            <person name="Jospin G."/>
            <person name="Darling A.E."/>
            <person name="Wallis C."/>
            <person name="Davis I.J."/>
            <person name="Harris S."/>
            <person name="Eisen J.A."/>
            <person name="Holcombe L.J."/>
            <person name="O'Flynn C."/>
        </authorList>
    </citation>
    <scope>NUCLEOTIDE SEQUENCE [LARGE SCALE GENOMIC DNA]</scope>
    <source>
        <strain evidence="5 6">OH887_COT-365</strain>
    </source>
</reference>
<dbReference type="NCBIfam" id="NF005856">
    <property type="entry name" value="PRK07785.1"/>
    <property type="match status" value="1"/>
</dbReference>
<dbReference type="GO" id="GO:0048038">
    <property type="term" value="F:quinone binding"/>
    <property type="evidence" value="ECO:0007669"/>
    <property type="project" value="UniProtKB-KW"/>
</dbReference>
<accession>A0A3P1T3B8</accession>
<proteinExistence type="inferred from homology"/>
<comment type="function">
    <text evidence="3">NDH-1 shuttles electrons from NADH, via FMN and iron-sulfur (Fe-S) centers, to quinones in the respiratory chain. The immediate electron acceptor for the enzyme in this species is believed to be a menaquinone. Couples the redox reaction to proton translocation (for every two electrons transferred, four hydrogen ions are translocated across the cytoplasmic membrane), and thus conserves the redox energy in a proton gradient.</text>
</comment>
<dbReference type="OrthoDB" id="9803286at2"/>
<dbReference type="GO" id="GO:0005886">
    <property type="term" value="C:plasma membrane"/>
    <property type="evidence" value="ECO:0007669"/>
    <property type="project" value="UniProtKB-SubCell"/>
</dbReference>
<dbReference type="Gene3D" id="3.30.460.80">
    <property type="entry name" value="NADH:ubiquinone oxidoreductase, 30kDa subunit"/>
    <property type="match status" value="1"/>
</dbReference>
<gene>
    <name evidence="3" type="primary">nuoC</name>
    <name evidence="5" type="ORF">EII34_12405</name>
</gene>
<evidence type="ECO:0000313" key="6">
    <source>
        <dbReference type="Proteomes" id="UP000280819"/>
    </source>
</evidence>
<keyword evidence="5" id="KW-0560">Oxidoreductase</keyword>
<keyword evidence="3" id="KW-0874">Quinone</keyword>
<keyword evidence="2 3" id="KW-0813">Transport</keyword>
<dbReference type="Pfam" id="PF00329">
    <property type="entry name" value="Complex1_30kDa"/>
    <property type="match status" value="1"/>
</dbReference>
<dbReference type="Proteomes" id="UP000280819">
    <property type="component" value="Unassembled WGS sequence"/>
</dbReference>
<keyword evidence="3" id="KW-1278">Translocase</keyword>
<sequence>MTENPGELTPQQSGAPVAPVFQTKAGMWSRGSGDTSGYGGIQRQVSMPGQSVGPFGEPFDAIHARATELLPFLAGELVLLDRGEFTVFVPREKLPETVAAFRDDAHLRFEICVSVSGVHYPELAGAELHVVYHLLSITHNRRIRLEVTCPEEDPHVPSVVATYPMADWHERETWDMFGIHFDGHPNLTRILMPDDWAGHPQRKDYPLGGIDIQYKGATVPAPDQRRTYN</sequence>
<feature type="domain" description="NADH:ubiquinone oxidoreductase 30kDa subunit" evidence="4">
    <location>
        <begin position="88"/>
        <end position="209"/>
    </location>
</feature>
<keyword evidence="3" id="KW-0520">NAD</keyword>
<protein>
    <recommendedName>
        <fullName evidence="3">NADH-quinone oxidoreductase subunit C</fullName>
        <ecNumber evidence="3">7.1.1.-</ecNumber>
    </recommendedName>
    <alternativeName>
        <fullName evidence="3">NADH dehydrogenase I subunit C</fullName>
    </alternativeName>
    <alternativeName>
        <fullName evidence="3">NDH-1 subunit C</fullName>
    </alternativeName>
</protein>
<dbReference type="GO" id="GO:0008137">
    <property type="term" value="F:NADH dehydrogenase (ubiquinone) activity"/>
    <property type="evidence" value="ECO:0007669"/>
    <property type="project" value="InterPro"/>
</dbReference>